<organism evidence="21 22">
    <name type="scientific">Jiulongibacter sediminis</name>
    <dbReference type="NCBI Taxonomy" id="1605367"/>
    <lineage>
        <taxon>Bacteria</taxon>
        <taxon>Pseudomonadati</taxon>
        <taxon>Bacteroidota</taxon>
        <taxon>Cytophagia</taxon>
        <taxon>Cytophagales</taxon>
        <taxon>Leadbetterellaceae</taxon>
        <taxon>Jiulongibacter</taxon>
    </lineage>
</organism>
<accession>A0A0P7BBL8</accession>
<evidence type="ECO:0000256" key="15">
    <source>
        <dbReference type="ARBA" id="ARBA00023012"/>
    </source>
</evidence>
<comment type="subcellular location">
    <subcellularLocation>
        <location evidence="3">Cytoplasm</location>
    </subcellularLocation>
</comment>
<evidence type="ECO:0000256" key="3">
    <source>
        <dbReference type="ARBA" id="ARBA00004496"/>
    </source>
</evidence>
<dbReference type="OrthoDB" id="9760839at2"/>
<feature type="transmembrane region" description="Helical" evidence="19">
    <location>
        <begin position="6"/>
        <end position="30"/>
    </location>
</feature>
<keyword evidence="16" id="KW-0411">Iron-sulfur</keyword>
<evidence type="ECO:0000256" key="16">
    <source>
        <dbReference type="ARBA" id="ARBA00023014"/>
    </source>
</evidence>
<dbReference type="InterPro" id="IPR004358">
    <property type="entry name" value="Sig_transdc_His_kin-like_C"/>
</dbReference>
<evidence type="ECO:0000256" key="14">
    <source>
        <dbReference type="ARBA" id="ARBA00023004"/>
    </source>
</evidence>
<dbReference type="Pfam" id="PF02518">
    <property type="entry name" value="HATPase_c"/>
    <property type="match status" value="1"/>
</dbReference>
<comment type="caution">
    <text evidence="21">The sequence shown here is derived from an EMBL/GenBank/DDBJ whole genome shotgun (WGS) entry which is preliminary data.</text>
</comment>
<keyword evidence="14" id="KW-0408">Iron</keyword>
<comment type="function">
    <text evidence="17">Member of the two-component regulatory system NreB/NreC involved in the control of dissimilatory nitrate/nitrite reduction in response to oxygen. NreB functions as a direct oxygen sensor histidine kinase which is autophosphorylated, in the absence of oxygen, probably at the conserved histidine residue, and transfers its phosphate group probably to a conserved aspartate residue of NreC. NreB/NreC activates the expression of the nitrate (narGHJI) and nitrite (nir) reductase operons, as well as the putative nitrate transporter gene narT.</text>
</comment>
<evidence type="ECO:0000259" key="20">
    <source>
        <dbReference type="PROSITE" id="PS50109"/>
    </source>
</evidence>
<evidence type="ECO:0000256" key="10">
    <source>
        <dbReference type="ARBA" id="ARBA00022723"/>
    </source>
</evidence>
<dbReference type="GO" id="GO:0046872">
    <property type="term" value="F:metal ion binding"/>
    <property type="evidence" value="ECO:0007669"/>
    <property type="project" value="UniProtKB-KW"/>
</dbReference>
<dbReference type="EMBL" id="LGTQ01000009">
    <property type="protein sequence ID" value="KPM47881.1"/>
    <property type="molecule type" value="Genomic_DNA"/>
</dbReference>
<keyword evidence="22" id="KW-1185">Reference proteome</keyword>
<evidence type="ECO:0000313" key="21">
    <source>
        <dbReference type="EMBL" id="KPM47881.1"/>
    </source>
</evidence>
<evidence type="ECO:0000256" key="5">
    <source>
        <dbReference type="ARBA" id="ARBA00017322"/>
    </source>
</evidence>
<evidence type="ECO:0000256" key="9">
    <source>
        <dbReference type="ARBA" id="ARBA00022679"/>
    </source>
</evidence>
<comment type="cofactor">
    <cofactor evidence="2">
        <name>[4Fe-4S] cluster</name>
        <dbReference type="ChEBI" id="CHEBI:49883"/>
    </cofactor>
</comment>
<keyword evidence="11" id="KW-0547">Nucleotide-binding</keyword>
<evidence type="ECO:0000256" key="4">
    <source>
        <dbReference type="ARBA" id="ARBA00012438"/>
    </source>
</evidence>
<dbReference type="CDD" id="cd16917">
    <property type="entry name" value="HATPase_UhpB-NarQ-NarX-like"/>
    <property type="match status" value="1"/>
</dbReference>
<evidence type="ECO:0000256" key="18">
    <source>
        <dbReference type="ARBA" id="ARBA00030800"/>
    </source>
</evidence>
<dbReference type="InterPro" id="IPR036890">
    <property type="entry name" value="HATPase_C_sf"/>
</dbReference>
<evidence type="ECO:0000256" key="19">
    <source>
        <dbReference type="SAM" id="Phobius"/>
    </source>
</evidence>
<keyword evidence="19" id="KW-0812">Transmembrane</keyword>
<keyword evidence="8" id="KW-0597">Phosphoprotein</keyword>
<dbReference type="STRING" id="1605367.AFM12_11635"/>
<dbReference type="SUPFAM" id="SSF55874">
    <property type="entry name" value="ATPase domain of HSP90 chaperone/DNA topoisomerase II/histidine kinase"/>
    <property type="match status" value="1"/>
</dbReference>
<protein>
    <recommendedName>
        <fullName evidence="5">Oxygen sensor histidine kinase NreB</fullName>
        <ecNumber evidence="4">2.7.13.3</ecNumber>
    </recommendedName>
    <alternativeName>
        <fullName evidence="18">Nitrogen regulation protein B</fullName>
    </alternativeName>
</protein>
<dbReference type="PANTHER" id="PTHR24421:SF10">
    <property type="entry name" value="NITRATE_NITRITE SENSOR PROTEIN NARQ"/>
    <property type="match status" value="1"/>
</dbReference>
<evidence type="ECO:0000256" key="6">
    <source>
        <dbReference type="ARBA" id="ARBA00022485"/>
    </source>
</evidence>
<dbReference type="RefSeq" id="WP_082391312.1">
    <property type="nucleotide sequence ID" value="NZ_JXSZ01000009.1"/>
</dbReference>
<dbReference type="PANTHER" id="PTHR24421">
    <property type="entry name" value="NITRATE/NITRITE SENSOR PROTEIN NARX-RELATED"/>
    <property type="match status" value="1"/>
</dbReference>
<dbReference type="GO" id="GO:0005524">
    <property type="term" value="F:ATP binding"/>
    <property type="evidence" value="ECO:0007669"/>
    <property type="project" value="UniProtKB-KW"/>
</dbReference>
<dbReference type="InterPro" id="IPR011712">
    <property type="entry name" value="Sig_transdc_His_kin_sub3_dim/P"/>
</dbReference>
<dbReference type="Pfam" id="PF07730">
    <property type="entry name" value="HisKA_3"/>
    <property type="match status" value="1"/>
</dbReference>
<keyword evidence="6" id="KW-0004">4Fe-4S</keyword>
<dbReference type="InterPro" id="IPR050482">
    <property type="entry name" value="Sensor_HK_TwoCompSys"/>
</dbReference>
<comment type="catalytic activity">
    <reaction evidence="1">
        <text>ATP + protein L-histidine = ADP + protein N-phospho-L-histidine.</text>
        <dbReference type="EC" id="2.7.13.3"/>
    </reaction>
</comment>
<keyword evidence="7" id="KW-0963">Cytoplasm</keyword>
<dbReference type="GO" id="GO:0051539">
    <property type="term" value="F:4 iron, 4 sulfur cluster binding"/>
    <property type="evidence" value="ECO:0007669"/>
    <property type="project" value="UniProtKB-KW"/>
</dbReference>
<evidence type="ECO:0000313" key="22">
    <source>
        <dbReference type="Proteomes" id="UP000050454"/>
    </source>
</evidence>
<evidence type="ECO:0000256" key="1">
    <source>
        <dbReference type="ARBA" id="ARBA00000085"/>
    </source>
</evidence>
<evidence type="ECO:0000256" key="12">
    <source>
        <dbReference type="ARBA" id="ARBA00022777"/>
    </source>
</evidence>
<dbReference type="EC" id="2.7.13.3" evidence="4"/>
<dbReference type="Gene3D" id="3.30.565.10">
    <property type="entry name" value="Histidine kinase-like ATPase, C-terminal domain"/>
    <property type="match status" value="1"/>
</dbReference>
<dbReference type="GO" id="GO:0005737">
    <property type="term" value="C:cytoplasm"/>
    <property type="evidence" value="ECO:0007669"/>
    <property type="project" value="UniProtKB-SubCell"/>
</dbReference>
<keyword evidence="9" id="KW-0808">Transferase</keyword>
<dbReference type="GO" id="GO:0016020">
    <property type="term" value="C:membrane"/>
    <property type="evidence" value="ECO:0007669"/>
    <property type="project" value="InterPro"/>
</dbReference>
<dbReference type="InterPro" id="IPR005467">
    <property type="entry name" value="His_kinase_dom"/>
</dbReference>
<evidence type="ECO:0000256" key="13">
    <source>
        <dbReference type="ARBA" id="ARBA00022840"/>
    </source>
</evidence>
<dbReference type="AlphaFoldDB" id="A0A0P7BBL8"/>
<dbReference type="PRINTS" id="PR00344">
    <property type="entry name" value="BCTRLSENSOR"/>
</dbReference>
<keyword evidence="12" id="KW-0418">Kinase</keyword>
<dbReference type="PROSITE" id="PS50109">
    <property type="entry name" value="HIS_KIN"/>
    <property type="match status" value="1"/>
</dbReference>
<keyword evidence="19" id="KW-1133">Transmembrane helix</keyword>
<dbReference type="Gene3D" id="1.20.5.1930">
    <property type="match status" value="1"/>
</dbReference>
<name>A0A0P7BBL8_9BACT</name>
<sequence>MEVNEVVIVIIGGTLIMLILMIFIISFFFIHSRRQQAHKLEKAAMEATFNEEILTAKNEVQENTMKHIARELHDNIGQLLSLVKIQLNNIDEENPGLKRVTDSREYLNKALTDLRSLSKTLNSENILQAGLVKAIAFELERLEKTGFVETSFENQCSLVNIEPKISIIVFRIFQEMVQNVIKHANAKKLSVSLYQNTEVYTLELTDDGQGFEVEKKFRSNGFQSGSGLANLKNRAELINGKLDIASTPGQGTTLKLSIPINRPINHDESSPG</sequence>
<evidence type="ECO:0000256" key="11">
    <source>
        <dbReference type="ARBA" id="ARBA00022741"/>
    </source>
</evidence>
<gene>
    <name evidence="21" type="ORF">AFM12_11635</name>
</gene>
<dbReference type="GO" id="GO:0046983">
    <property type="term" value="F:protein dimerization activity"/>
    <property type="evidence" value="ECO:0007669"/>
    <property type="project" value="InterPro"/>
</dbReference>
<keyword evidence="13" id="KW-0067">ATP-binding</keyword>
<feature type="domain" description="Histidine kinase" evidence="20">
    <location>
        <begin position="67"/>
        <end position="262"/>
    </location>
</feature>
<dbReference type="GO" id="GO:0000155">
    <property type="term" value="F:phosphorelay sensor kinase activity"/>
    <property type="evidence" value="ECO:0007669"/>
    <property type="project" value="InterPro"/>
</dbReference>
<dbReference type="SMART" id="SM00387">
    <property type="entry name" value="HATPase_c"/>
    <property type="match status" value="1"/>
</dbReference>
<evidence type="ECO:0000256" key="17">
    <source>
        <dbReference type="ARBA" id="ARBA00024827"/>
    </source>
</evidence>
<evidence type="ECO:0000256" key="2">
    <source>
        <dbReference type="ARBA" id="ARBA00001966"/>
    </source>
</evidence>
<dbReference type="Proteomes" id="UP000050454">
    <property type="component" value="Unassembled WGS sequence"/>
</dbReference>
<keyword evidence="15" id="KW-0902">Two-component regulatory system</keyword>
<proteinExistence type="predicted"/>
<reference evidence="21 22" key="1">
    <citation type="submission" date="2015-07" db="EMBL/GenBank/DDBJ databases">
        <title>The draft genome sequence of Leadbetterella sp. JN14-9.</title>
        <authorList>
            <person name="Liu Y."/>
            <person name="Du J."/>
            <person name="Shao Z."/>
        </authorList>
    </citation>
    <scope>NUCLEOTIDE SEQUENCE [LARGE SCALE GENOMIC DNA]</scope>
    <source>
        <strain evidence="21 22">JN14-9</strain>
    </source>
</reference>
<keyword evidence="19" id="KW-0472">Membrane</keyword>
<evidence type="ECO:0000256" key="7">
    <source>
        <dbReference type="ARBA" id="ARBA00022490"/>
    </source>
</evidence>
<keyword evidence="10" id="KW-0479">Metal-binding</keyword>
<evidence type="ECO:0000256" key="8">
    <source>
        <dbReference type="ARBA" id="ARBA00022553"/>
    </source>
</evidence>
<dbReference type="InterPro" id="IPR003594">
    <property type="entry name" value="HATPase_dom"/>
</dbReference>